<protein>
    <recommendedName>
        <fullName evidence="1">CHAT domain-containing protein</fullName>
    </recommendedName>
</protein>
<dbReference type="InterPro" id="IPR011990">
    <property type="entry name" value="TPR-like_helical_dom_sf"/>
</dbReference>
<name>W4K409_HETIT</name>
<organism evidence="2 3">
    <name type="scientific">Heterobasidion irregulare (strain TC 32-1)</name>
    <dbReference type="NCBI Taxonomy" id="747525"/>
    <lineage>
        <taxon>Eukaryota</taxon>
        <taxon>Fungi</taxon>
        <taxon>Dikarya</taxon>
        <taxon>Basidiomycota</taxon>
        <taxon>Agaricomycotina</taxon>
        <taxon>Agaricomycetes</taxon>
        <taxon>Russulales</taxon>
        <taxon>Bondarzewiaceae</taxon>
        <taxon>Heterobasidion</taxon>
        <taxon>Heterobasidion annosum species complex</taxon>
    </lineage>
</organism>
<evidence type="ECO:0000259" key="1">
    <source>
        <dbReference type="Pfam" id="PF12770"/>
    </source>
</evidence>
<dbReference type="InterPro" id="IPR024983">
    <property type="entry name" value="CHAT_dom"/>
</dbReference>
<dbReference type="InParanoid" id="W4K409"/>
<gene>
    <name evidence="2" type="ORF">HETIRDRAFT_428365</name>
</gene>
<reference evidence="2 3" key="1">
    <citation type="journal article" date="2012" name="New Phytol.">
        <title>Insight into trade-off between wood decay and parasitism from the genome of a fungal forest pathogen.</title>
        <authorList>
            <person name="Olson A."/>
            <person name="Aerts A."/>
            <person name="Asiegbu F."/>
            <person name="Belbahri L."/>
            <person name="Bouzid O."/>
            <person name="Broberg A."/>
            <person name="Canback B."/>
            <person name="Coutinho P.M."/>
            <person name="Cullen D."/>
            <person name="Dalman K."/>
            <person name="Deflorio G."/>
            <person name="van Diepen L.T."/>
            <person name="Dunand C."/>
            <person name="Duplessis S."/>
            <person name="Durling M."/>
            <person name="Gonthier P."/>
            <person name="Grimwood J."/>
            <person name="Fossdal C.G."/>
            <person name="Hansson D."/>
            <person name="Henrissat B."/>
            <person name="Hietala A."/>
            <person name="Himmelstrand K."/>
            <person name="Hoffmeister D."/>
            <person name="Hogberg N."/>
            <person name="James T.Y."/>
            <person name="Karlsson M."/>
            <person name="Kohler A."/>
            <person name="Kues U."/>
            <person name="Lee Y.H."/>
            <person name="Lin Y.C."/>
            <person name="Lind M."/>
            <person name="Lindquist E."/>
            <person name="Lombard V."/>
            <person name="Lucas S."/>
            <person name="Lunden K."/>
            <person name="Morin E."/>
            <person name="Murat C."/>
            <person name="Park J."/>
            <person name="Raffaello T."/>
            <person name="Rouze P."/>
            <person name="Salamov A."/>
            <person name="Schmutz J."/>
            <person name="Solheim H."/>
            <person name="Stahlberg J."/>
            <person name="Velez H."/>
            <person name="de Vries R.P."/>
            <person name="Wiebenga A."/>
            <person name="Woodward S."/>
            <person name="Yakovlev I."/>
            <person name="Garbelotto M."/>
            <person name="Martin F."/>
            <person name="Grigoriev I.V."/>
            <person name="Stenlid J."/>
        </authorList>
    </citation>
    <scope>NUCLEOTIDE SEQUENCE [LARGE SCALE GENOMIC DNA]</scope>
    <source>
        <strain evidence="2 3">TC 32-1</strain>
    </source>
</reference>
<dbReference type="GeneID" id="20674265"/>
<dbReference type="RefSeq" id="XP_009548604.1">
    <property type="nucleotide sequence ID" value="XM_009550309.1"/>
</dbReference>
<dbReference type="EMBL" id="KI925460">
    <property type="protein sequence ID" value="ETW80080.1"/>
    <property type="molecule type" value="Genomic_DNA"/>
</dbReference>
<accession>W4K409</accession>
<feature type="domain" description="CHAT" evidence="1">
    <location>
        <begin position="931"/>
        <end position="1192"/>
    </location>
</feature>
<evidence type="ECO:0000313" key="3">
    <source>
        <dbReference type="Proteomes" id="UP000030671"/>
    </source>
</evidence>
<dbReference type="STRING" id="747525.W4K409"/>
<dbReference type="PANTHER" id="PTHR19959">
    <property type="entry name" value="KINESIN LIGHT CHAIN"/>
    <property type="match status" value="1"/>
</dbReference>
<dbReference type="OrthoDB" id="9991317at2759"/>
<dbReference type="eggNOG" id="KOG4626">
    <property type="taxonomic scope" value="Eukaryota"/>
</dbReference>
<dbReference type="Pfam" id="PF12770">
    <property type="entry name" value="CHAT"/>
    <property type="match status" value="1"/>
</dbReference>
<proteinExistence type="predicted"/>
<dbReference type="PANTHER" id="PTHR19959:SF119">
    <property type="entry name" value="FUNGAL LIPASE-LIKE DOMAIN-CONTAINING PROTEIN"/>
    <property type="match status" value="1"/>
</dbReference>
<dbReference type="HOGENOM" id="CLU_001305_0_1_1"/>
<dbReference type="Gene3D" id="1.25.40.10">
    <property type="entry name" value="Tetratricopeptide repeat domain"/>
    <property type="match status" value="3"/>
</dbReference>
<sequence>MNDFAKHGTNADVDWTYASANSEFKSCQESSQMSSFLRALSLLRESQPLYRSELSGGLALTLMASFPQPGQSISLNKTIELLGDLFNIWLTGAKSENALMLDPRLEQRSSLTTSSTALDSVIVLYRKSHFSPAQSDAKHVARTNSLIDALCLRFFHTRYRQDMDEAISLFPGVIKNTTDKSSLLCSTLAAAIGARVSLMVQSGAIPQPTFRSSRDVEDIDAAINILQAALNMLSSNHPQRHEIIGNLAISLHSRFKQTSHDSDLQSCIALYEQLVEVFHTAHPARPSLLYNIASALWARFMQRSTENDLDKAISVHKEALSPFRAAHPHRLTALNDLVGALLTRFKRTSQQHDLEEALSLSREALKLCPATHAARSGTLNNLAAALLKRLKQTGTVDDLEEAIVLLQEALHLCPSSHPGRSGTLHNLATSLSRRFKRGGDVGDLEKAIRLHREVLVICPAPDPTRFKSLNNLAVALWRRFKRAGRVDDLRGAATHLRDGLGLCAVPHLRRPAALSNLANALLMQFQQTSQANDLDDAISLLRAALALRPIQHSDRPGALNNPARALSKRFELTRQIDNLKEAISLLRKALLCLPTPHPDRCMFLTTLAFYLYVEHGQGQGCLDHSTLDIVMFVFRNAATYEPASVLERLKSARMWAQHADGADHSSALEPCQTAIDLLPRAAALLSDVGSRRRLKILRLISDAAACAVRLGRFEQAVGMLEKGRAVGFPRAFYDRTPSPKLRNVSGSLDAGGGAFCQRDEDGRPTSKRIRILGDFEGSVRSTPMERAVAQGPIVILNSSHSSCDALVVTSGGVKHVPLSGSLTGQDIAVLAMSIQSATSASFVSLPEICQGPLEVLIDKATRRHEIGLVGQAQRLNLSATAALHNSDDVFQGVLAILWAFVVKPVIRCLGLQACSFLKIFTACNSHFEYLHASTPRIWWYPTDPFAFLPVHAAGIYDPCMGNIESISEFMVSSYTPTLQLLDPAQTVDAHPLKVLVVMLESRYASVSSTCDEIRTIEKHVSATFLIRSGTEQDALTSPRGLLDCPPDATIAHFAYHGTHDLVDGLENASSLDNSPLRASQIIPQPLLKAPLALLTACQPIMESEKLPGETINLATTLLSSGFRGVVAPMWTIHEDRLQILGSFYGRLFRGDEIGSDTGTTKVARALHLAINDLRSRHNNRPFVRWVPFAHYGMQTIRQGCRAVKPSNGHCVLVRVAEEFQETRHSDMFKEMRASAVPGLLFEFTAQQQRDHQHLPRDSIGNMA</sequence>
<keyword evidence="3" id="KW-1185">Reference proteome</keyword>
<dbReference type="AlphaFoldDB" id="W4K409"/>
<dbReference type="KEGG" id="hir:HETIRDRAFT_428365"/>
<evidence type="ECO:0000313" key="2">
    <source>
        <dbReference type="EMBL" id="ETW80080.1"/>
    </source>
</evidence>
<dbReference type="SUPFAM" id="SSF48452">
    <property type="entry name" value="TPR-like"/>
    <property type="match status" value="2"/>
</dbReference>
<dbReference type="Proteomes" id="UP000030671">
    <property type="component" value="Unassembled WGS sequence"/>
</dbReference>
<dbReference type="Pfam" id="PF13374">
    <property type="entry name" value="TPR_10"/>
    <property type="match status" value="1"/>
</dbReference>